<organism evidence="2 3">
    <name type="scientific">Eumeta variegata</name>
    <name type="common">Bagworm moth</name>
    <name type="synonym">Eumeta japonica</name>
    <dbReference type="NCBI Taxonomy" id="151549"/>
    <lineage>
        <taxon>Eukaryota</taxon>
        <taxon>Metazoa</taxon>
        <taxon>Ecdysozoa</taxon>
        <taxon>Arthropoda</taxon>
        <taxon>Hexapoda</taxon>
        <taxon>Insecta</taxon>
        <taxon>Pterygota</taxon>
        <taxon>Neoptera</taxon>
        <taxon>Endopterygota</taxon>
        <taxon>Lepidoptera</taxon>
        <taxon>Glossata</taxon>
        <taxon>Ditrysia</taxon>
        <taxon>Tineoidea</taxon>
        <taxon>Psychidae</taxon>
        <taxon>Oiketicinae</taxon>
        <taxon>Eumeta</taxon>
    </lineage>
</organism>
<evidence type="ECO:0000313" key="3">
    <source>
        <dbReference type="Proteomes" id="UP000299102"/>
    </source>
</evidence>
<keyword evidence="3" id="KW-1185">Reference proteome</keyword>
<name>A0A4C1SZ79_EUMVA</name>
<dbReference type="EMBL" id="BGZK01000023">
    <property type="protein sequence ID" value="GBP06567.1"/>
    <property type="molecule type" value="Genomic_DNA"/>
</dbReference>
<accession>A0A4C1SZ79</accession>
<proteinExistence type="predicted"/>
<gene>
    <name evidence="2" type="ORF">EVAR_92563_1</name>
</gene>
<feature type="region of interest" description="Disordered" evidence="1">
    <location>
        <begin position="90"/>
        <end position="111"/>
    </location>
</feature>
<reference evidence="2 3" key="1">
    <citation type="journal article" date="2019" name="Commun. Biol.">
        <title>The bagworm genome reveals a unique fibroin gene that provides high tensile strength.</title>
        <authorList>
            <person name="Kono N."/>
            <person name="Nakamura H."/>
            <person name="Ohtoshi R."/>
            <person name="Tomita M."/>
            <person name="Numata K."/>
            <person name="Arakawa K."/>
        </authorList>
    </citation>
    <scope>NUCLEOTIDE SEQUENCE [LARGE SCALE GENOMIC DNA]</scope>
</reference>
<protein>
    <submittedName>
        <fullName evidence="2">Uncharacterized protein</fullName>
    </submittedName>
</protein>
<dbReference type="AlphaFoldDB" id="A0A4C1SZ79"/>
<comment type="caution">
    <text evidence="2">The sequence shown here is derived from an EMBL/GenBank/DDBJ whole genome shotgun (WGS) entry which is preliminary data.</text>
</comment>
<sequence length="230" mass="25517">MSDGHSARAGRRSAPAAAQRHEKCFYTAAIISRPTSARKAELQKTAPVSTREDLDALSVVEHTLNITSDLFKSNNSTSFYITTPIRSRGLHRKPSSFRSDPKTGVSYDSSNLPRHAIGIRRRAASPGVSGARGDCICARRTTTAGPHAPVSKILTAGFMAKESPRKAVEFQMKACEVWIQKGIKESCFQKFSEMNKNYTAANKRNRKKLLFLQDTAELHNELHNDVDWVL</sequence>
<dbReference type="Proteomes" id="UP000299102">
    <property type="component" value="Unassembled WGS sequence"/>
</dbReference>
<evidence type="ECO:0000256" key="1">
    <source>
        <dbReference type="SAM" id="MobiDB-lite"/>
    </source>
</evidence>
<evidence type="ECO:0000313" key="2">
    <source>
        <dbReference type="EMBL" id="GBP06567.1"/>
    </source>
</evidence>